<feature type="compositionally biased region" description="Basic and acidic residues" evidence="1">
    <location>
        <begin position="138"/>
        <end position="167"/>
    </location>
</feature>
<evidence type="ECO:0000313" key="4">
    <source>
        <dbReference type="Proteomes" id="UP001595974"/>
    </source>
</evidence>
<organism evidence="3 4">
    <name type="scientific">Thauera sinica</name>
    <dbReference type="NCBI Taxonomy" id="2665146"/>
    <lineage>
        <taxon>Bacteria</taxon>
        <taxon>Pseudomonadati</taxon>
        <taxon>Pseudomonadota</taxon>
        <taxon>Betaproteobacteria</taxon>
        <taxon>Rhodocyclales</taxon>
        <taxon>Zoogloeaceae</taxon>
        <taxon>Thauera</taxon>
    </lineage>
</organism>
<dbReference type="EMBL" id="JBHSOG010000049">
    <property type="protein sequence ID" value="MFC5770335.1"/>
    <property type="molecule type" value="Genomic_DNA"/>
</dbReference>
<sequence length="277" mass="30975">MNERAAPPRREPPGKRASAALTVAVHLGLALFLFFGIRWQSQPPASLEVELASAPQRAATPAETPKPPPRPAEQPRPQPRPEPPPEPKAQPKPEIATKAPEKKPEPKPEQKKPEQKPEPRKPEAKAEPPKPAQPPPEDYLKQQLEQERKRAEAARREEQTRREEDARLANMLKADAARASAARSQGDFDKYKLAIQQKVRGNLLRPPGLSGNPEAVFEVDQLPSGEVLAIRLKRSSGLPALDDAIERSIRRSSPLPLPEQRDLFQRTLELRFRPLED</sequence>
<dbReference type="RefSeq" id="WP_385961323.1">
    <property type="nucleotide sequence ID" value="NZ_JBHSOG010000049.1"/>
</dbReference>
<dbReference type="SUPFAM" id="SSF74653">
    <property type="entry name" value="TolA/TonB C-terminal domain"/>
    <property type="match status" value="1"/>
</dbReference>
<feature type="region of interest" description="Disordered" evidence="1">
    <location>
        <begin position="45"/>
        <end position="169"/>
    </location>
</feature>
<gene>
    <name evidence="3" type="ORF">ACFPTN_13210</name>
</gene>
<evidence type="ECO:0000313" key="3">
    <source>
        <dbReference type="EMBL" id="MFC5770335.1"/>
    </source>
</evidence>
<evidence type="ECO:0000256" key="2">
    <source>
        <dbReference type="SAM" id="Phobius"/>
    </source>
</evidence>
<protein>
    <submittedName>
        <fullName evidence="3">Energy transducer TonB</fullName>
    </submittedName>
</protein>
<keyword evidence="4" id="KW-1185">Reference proteome</keyword>
<keyword evidence="2" id="KW-1133">Transmembrane helix</keyword>
<accession>A0ABW1AT53</accession>
<reference evidence="4" key="1">
    <citation type="journal article" date="2019" name="Int. J. Syst. Evol. Microbiol.">
        <title>The Global Catalogue of Microorganisms (GCM) 10K type strain sequencing project: providing services to taxonomists for standard genome sequencing and annotation.</title>
        <authorList>
            <consortium name="The Broad Institute Genomics Platform"/>
            <consortium name="The Broad Institute Genome Sequencing Center for Infectious Disease"/>
            <person name="Wu L."/>
            <person name="Ma J."/>
        </authorList>
    </citation>
    <scope>NUCLEOTIDE SEQUENCE [LARGE SCALE GENOMIC DNA]</scope>
    <source>
        <strain evidence="4">SHR3</strain>
    </source>
</reference>
<dbReference type="Pfam" id="PF13103">
    <property type="entry name" value="TonB_2"/>
    <property type="match status" value="1"/>
</dbReference>
<comment type="caution">
    <text evidence="3">The sequence shown here is derived from an EMBL/GenBank/DDBJ whole genome shotgun (WGS) entry which is preliminary data.</text>
</comment>
<feature type="compositionally biased region" description="Pro residues" evidence="1">
    <location>
        <begin position="64"/>
        <end position="82"/>
    </location>
</feature>
<dbReference type="Proteomes" id="UP001595974">
    <property type="component" value="Unassembled WGS sequence"/>
</dbReference>
<feature type="transmembrane region" description="Helical" evidence="2">
    <location>
        <begin position="20"/>
        <end position="39"/>
    </location>
</feature>
<evidence type="ECO:0000256" key="1">
    <source>
        <dbReference type="SAM" id="MobiDB-lite"/>
    </source>
</evidence>
<feature type="compositionally biased region" description="Basic and acidic residues" evidence="1">
    <location>
        <begin position="99"/>
        <end position="128"/>
    </location>
</feature>
<dbReference type="Gene3D" id="3.30.1150.10">
    <property type="match status" value="1"/>
</dbReference>
<keyword evidence="2" id="KW-0472">Membrane</keyword>
<proteinExistence type="predicted"/>
<name>A0ABW1AT53_9RHOO</name>
<keyword evidence="2" id="KW-0812">Transmembrane</keyword>